<dbReference type="eggNOG" id="COG1028">
    <property type="taxonomic scope" value="Bacteria"/>
</dbReference>
<evidence type="ECO:0000256" key="3">
    <source>
        <dbReference type="RuleBase" id="RU000363"/>
    </source>
</evidence>
<reference evidence="4" key="1">
    <citation type="submission" date="2006-12" db="EMBL/GenBank/DDBJ databases">
        <title>Complete sequence of Mycobacterium vanbaalenii PYR-1.</title>
        <authorList>
            <consortium name="US DOE Joint Genome Institute"/>
            <person name="Copeland A."/>
            <person name="Lucas S."/>
            <person name="Lapidus A."/>
            <person name="Barry K."/>
            <person name="Detter J.C."/>
            <person name="Glavina del Rio T."/>
            <person name="Hammon N."/>
            <person name="Israni S."/>
            <person name="Dalin E."/>
            <person name="Tice H."/>
            <person name="Pitluck S."/>
            <person name="Singan V."/>
            <person name="Schmutz J."/>
            <person name="Larimer F."/>
            <person name="Land M."/>
            <person name="Hauser L."/>
            <person name="Kyrpides N."/>
            <person name="Anderson I.J."/>
            <person name="Miller C."/>
            <person name="Richardson P."/>
        </authorList>
    </citation>
    <scope>NUCLEOTIDE SEQUENCE [LARGE SCALE GENOMIC DNA]</scope>
    <source>
        <strain evidence="4">PYR-1</strain>
    </source>
</reference>
<dbReference type="SUPFAM" id="SSF51735">
    <property type="entry name" value="NAD(P)-binding Rossmann-fold domains"/>
    <property type="match status" value="1"/>
</dbReference>
<comment type="similarity">
    <text evidence="1 3">Belongs to the short-chain dehydrogenases/reductases (SDR) family.</text>
</comment>
<dbReference type="GO" id="GO:0016491">
    <property type="term" value="F:oxidoreductase activity"/>
    <property type="evidence" value="ECO:0007669"/>
    <property type="project" value="UniProtKB-KW"/>
</dbReference>
<evidence type="ECO:0000256" key="2">
    <source>
        <dbReference type="ARBA" id="ARBA00023002"/>
    </source>
</evidence>
<dbReference type="InterPro" id="IPR002347">
    <property type="entry name" value="SDR_fam"/>
</dbReference>
<dbReference type="PRINTS" id="PR00080">
    <property type="entry name" value="SDRFAMILY"/>
</dbReference>
<dbReference type="PANTHER" id="PTHR43669">
    <property type="entry name" value="5-KETO-D-GLUCONATE 5-REDUCTASE"/>
    <property type="match status" value="1"/>
</dbReference>
<organism evidence="4 5">
    <name type="scientific">Mycolicibacterium vanbaalenii (strain DSM 7251 / JCM 13017 / BCRC 16820 / KCTC 9966 / NRRL B-24157 / PYR-1)</name>
    <name type="common">Mycobacterium vanbaalenii</name>
    <dbReference type="NCBI Taxonomy" id="350058"/>
    <lineage>
        <taxon>Bacteria</taxon>
        <taxon>Bacillati</taxon>
        <taxon>Actinomycetota</taxon>
        <taxon>Actinomycetes</taxon>
        <taxon>Mycobacteriales</taxon>
        <taxon>Mycobacteriaceae</taxon>
        <taxon>Mycolicibacterium</taxon>
    </lineage>
</organism>
<dbReference type="RefSeq" id="WP_011781566.1">
    <property type="nucleotide sequence ID" value="NC_008726.1"/>
</dbReference>
<dbReference type="AlphaFoldDB" id="A1TDD8"/>
<keyword evidence="5" id="KW-1185">Reference proteome</keyword>
<dbReference type="EC" id="1.3.1.-" evidence="4"/>
<evidence type="ECO:0000256" key="1">
    <source>
        <dbReference type="ARBA" id="ARBA00006484"/>
    </source>
</evidence>
<dbReference type="InterPro" id="IPR020904">
    <property type="entry name" value="Sc_DH/Rdtase_CS"/>
</dbReference>
<dbReference type="Gene3D" id="3.40.50.720">
    <property type="entry name" value="NAD(P)-binding Rossmann-like Domain"/>
    <property type="match status" value="1"/>
</dbReference>
<keyword evidence="2 4" id="KW-0560">Oxidoreductase</keyword>
<dbReference type="PROSITE" id="PS00061">
    <property type="entry name" value="ADH_SHORT"/>
    <property type="match status" value="1"/>
</dbReference>
<evidence type="ECO:0000313" key="4">
    <source>
        <dbReference type="EMBL" id="ABM15188.1"/>
    </source>
</evidence>
<name>A1TDD8_MYCVP</name>
<gene>
    <name evidence="4" type="ordered locus">Mvan_4412</name>
</gene>
<dbReference type="PRINTS" id="PR00081">
    <property type="entry name" value="GDHRDH"/>
</dbReference>
<sequence length="276" mass="29018">MDWLDNQVVLVTGGGSGLGRSLVERFIDEGAQVGVLELNEEKAAAIAARWGDRVCSVVGDATSYADNERAVQATVAAFGKLDTLVGNAGLWDFGTPLEQLKPEQISPAFDEIFGLNVKGYLLGARAALAELRETRGSIIFTVSNAGFWPGGGGPLYTASKHAVVGLVKQLAYELCPEVRVNGVAPGGMPSDLRGPRALDLQETAFDSLPVDELVQRLSPLEAPIHAEDYTGHYVLLASRANGSTATGSVHNCDGGVGVAGRKLTEKVRAELFGRGA</sequence>
<evidence type="ECO:0000313" key="5">
    <source>
        <dbReference type="Proteomes" id="UP000009159"/>
    </source>
</evidence>
<dbReference type="Proteomes" id="UP000009159">
    <property type="component" value="Chromosome"/>
</dbReference>
<accession>A1TDD8</accession>
<dbReference type="HOGENOM" id="CLU_010194_1_0_11"/>
<dbReference type="KEGG" id="mva:Mvan_4412"/>
<dbReference type="STRING" id="350058.Mvan_4412"/>
<dbReference type="InterPro" id="IPR036291">
    <property type="entry name" value="NAD(P)-bd_dom_sf"/>
</dbReference>
<dbReference type="NCBIfam" id="NF004849">
    <property type="entry name" value="PRK06200.1"/>
    <property type="match status" value="1"/>
</dbReference>
<proteinExistence type="inferred from homology"/>
<dbReference type="EMBL" id="CP000511">
    <property type="protein sequence ID" value="ABM15188.1"/>
    <property type="molecule type" value="Genomic_DNA"/>
</dbReference>
<dbReference type="Pfam" id="PF00106">
    <property type="entry name" value="adh_short"/>
    <property type="match status" value="1"/>
</dbReference>
<protein>
    <submittedName>
        <fullName evidence="4">2,3-dihydroxy-2,3-dihydrophenylpropionate dehydrogenase</fullName>
        <ecNumber evidence="4">1.3.1.-</ecNumber>
    </submittedName>
</protein>
<dbReference type="PANTHER" id="PTHR43669:SF3">
    <property type="entry name" value="ALCOHOL DEHYDROGENASE, PUTATIVE (AFU_ORTHOLOGUE AFUA_3G03445)-RELATED"/>
    <property type="match status" value="1"/>
</dbReference>